<dbReference type="SMART" id="SM00460">
    <property type="entry name" value="TGc"/>
    <property type="match status" value="1"/>
</dbReference>
<dbReference type="SUPFAM" id="SSF54001">
    <property type="entry name" value="Cysteine proteinases"/>
    <property type="match status" value="1"/>
</dbReference>
<dbReference type="InterPro" id="IPR002931">
    <property type="entry name" value="Transglutaminase-like"/>
</dbReference>
<sequence length="337" mass="36925">MPSPAPPEPAAPEPVAVTPAAPVPDEPEPVPEQVPEQGPEPTGPLRYRTRHTTRYEYGEGVSVSQHIVHLLPRDNPRQVCTSAVLSVSPEPSIRNEWQDYFGNPEAYFAVQEPHRTLVIESRIELEVKPPAPLDPTETPSWETVCKLAADPETPDAIDASQFLFDSVMVRASPALAEYAAPSFKEGRPAADAALDLMRRIFTDFTFDSTATTVATPLTEVLAHRRGVCQDFAHLGVGCLRSVGLPARYVSGYLRTHPPPGRPRLVGADMSHAWFSVWCGDEAGWIDLDPTNDKPVDADYITLAWGRDYDDVSPVRGIILGGWGHTLNVQVDVEPIDD</sequence>
<dbReference type="Pfam" id="PF08379">
    <property type="entry name" value="Bact_transglu_N"/>
    <property type="match status" value="1"/>
</dbReference>
<feature type="compositionally biased region" description="Low complexity" evidence="1">
    <location>
        <begin position="31"/>
        <end position="46"/>
    </location>
</feature>
<keyword evidence="4" id="KW-1185">Reference proteome</keyword>
<feature type="domain" description="Transglutaminase-like" evidence="2">
    <location>
        <begin position="220"/>
        <end position="291"/>
    </location>
</feature>
<feature type="compositionally biased region" description="Pro residues" evidence="1">
    <location>
        <begin position="1"/>
        <end position="12"/>
    </location>
</feature>
<dbReference type="PANTHER" id="PTHR33490:SF7">
    <property type="entry name" value="BLR2979 PROTEIN"/>
    <property type="match status" value="1"/>
</dbReference>
<protein>
    <recommendedName>
        <fullName evidence="2">Transglutaminase-like domain-containing protein</fullName>
    </recommendedName>
</protein>
<dbReference type="OrthoDB" id="9804023at2"/>
<feature type="region of interest" description="Disordered" evidence="1">
    <location>
        <begin position="1"/>
        <end position="48"/>
    </location>
</feature>
<evidence type="ECO:0000259" key="2">
    <source>
        <dbReference type="SMART" id="SM00460"/>
    </source>
</evidence>
<evidence type="ECO:0000256" key="1">
    <source>
        <dbReference type="SAM" id="MobiDB-lite"/>
    </source>
</evidence>
<accession>A0A512DJT8</accession>
<proteinExistence type="predicted"/>
<evidence type="ECO:0000313" key="4">
    <source>
        <dbReference type="Proteomes" id="UP000321523"/>
    </source>
</evidence>
<dbReference type="Pfam" id="PF01841">
    <property type="entry name" value="Transglut_core"/>
    <property type="match status" value="1"/>
</dbReference>
<organism evidence="3 4">
    <name type="scientific">Skermanella aerolata</name>
    <dbReference type="NCBI Taxonomy" id="393310"/>
    <lineage>
        <taxon>Bacteria</taxon>
        <taxon>Pseudomonadati</taxon>
        <taxon>Pseudomonadota</taxon>
        <taxon>Alphaproteobacteria</taxon>
        <taxon>Rhodospirillales</taxon>
        <taxon>Azospirillaceae</taxon>
        <taxon>Skermanella</taxon>
    </lineage>
</organism>
<comment type="caution">
    <text evidence="3">The sequence shown here is derived from an EMBL/GenBank/DDBJ whole genome shotgun (WGS) entry which is preliminary data.</text>
</comment>
<dbReference type="InterPro" id="IPR038765">
    <property type="entry name" value="Papain-like_cys_pep_sf"/>
</dbReference>
<reference evidence="3 4" key="1">
    <citation type="submission" date="2019-07" db="EMBL/GenBank/DDBJ databases">
        <title>Whole genome shotgun sequence of Skermanella aerolata NBRC 106429.</title>
        <authorList>
            <person name="Hosoyama A."/>
            <person name="Uohara A."/>
            <person name="Ohji S."/>
            <person name="Ichikawa N."/>
        </authorList>
    </citation>
    <scope>NUCLEOTIDE SEQUENCE [LARGE SCALE GENOMIC DNA]</scope>
    <source>
        <strain evidence="3 4">NBRC 106429</strain>
    </source>
</reference>
<dbReference type="InterPro" id="IPR013589">
    <property type="entry name" value="Bac_transglu_N"/>
</dbReference>
<dbReference type="AlphaFoldDB" id="A0A512DJT8"/>
<dbReference type="EMBL" id="BJYZ01000003">
    <property type="protein sequence ID" value="GEO36743.1"/>
    <property type="molecule type" value="Genomic_DNA"/>
</dbReference>
<dbReference type="PANTHER" id="PTHR33490">
    <property type="entry name" value="BLR5614 PROTEIN-RELATED"/>
    <property type="match status" value="1"/>
</dbReference>
<evidence type="ECO:0000313" key="3">
    <source>
        <dbReference type="EMBL" id="GEO36743.1"/>
    </source>
</evidence>
<name>A0A512DJT8_9PROT</name>
<gene>
    <name evidence="3" type="ORF">SAE02_08910</name>
</gene>
<dbReference type="Gene3D" id="3.10.620.30">
    <property type="match status" value="1"/>
</dbReference>
<dbReference type="Proteomes" id="UP000321523">
    <property type="component" value="Unassembled WGS sequence"/>
</dbReference>